<dbReference type="PROSITE" id="PS00214">
    <property type="entry name" value="FABP"/>
    <property type="match status" value="1"/>
</dbReference>
<comment type="caution">
    <text evidence="5">The sequence shown here is derived from an EMBL/GenBank/DDBJ whole genome shotgun (WGS) entry which is preliminary data.</text>
</comment>
<protein>
    <recommendedName>
        <fullName evidence="4">Cytosolic fatty-acid binding proteins domain-containing protein</fullName>
    </recommendedName>
</protein>
<keyword evidence="3" id="KW-0813">Transport</keyword>
<dbReference type="AlphaFoldDB" id="A0AA39IHT6"/>
<accession>A0AA39IHT6</accession>
<dbReference type="InterPro" id="IPR000566">
    <property type="entry name" value="Lipocln_cytosolic_FA-bd_dom"/>
</dbReference>
<dbReference type="InterPro" id="IPR000463">
    <property type="entry name" value="Fatty_acid-bd"/>
</dbReference>
<keyword evidence="2" id="KW-0446">Lipid-binding</keyword>
<name>A0AA39IHT6_9BILA</name>
<dbReference type="Pfam" id="PF00061">
    <property type="entry name" value="Lipocalin"/>
    <property type="match status" value="1"/>
</dbReference>
<organism evidence="5 6">
    <name type="scientific">Steinernema hermaphroditum</name>
    <dbReference type="NCBI Taxonomy" id="289476"/>
    <lineage>
        <taxon>Eukaryota</taxon>
        <taxon>Metazoa</taxon>
        <taxon>Ecdysozoa</taxon>
        <taxon>Nematoda</taxon>
        <taxon>Chromadorea</taxon>
        <taxon>Rhabditida</taxon>
        <taxon>Tylenchina</taxon>
        <taxon>Panagrolaimomorpha</taxon>
        <taxon>Strongyloidoidea</taxon>
        <taxon>Steinernematidae</taxon>
        <taxon>Steinernema</taxon>
    </lineage>
</organism>
<gene>
    <name evidence="5" type="ORF">QR680_008752</name>
</gene>
<dbReference type="Proteomes" id="UP001175271">
    <property type="component" value="Unassembled WGS sequence"/>
</dbReference>
<sequence>MAAPEGPNMSSDFQGKWQLVESENFDGYMKEVGVGLLTRTAAANLKPLLEVTVDGDKWKLHQTSTFKNHTMEFEIGKETELETADGRKMKSVFTLEDGKLVQKESPVAGKDKPSEIVRFVDGNKLVMTLKSGAIEAKRVYEKQ</sequence>
<dbReference type="PRINTS" id="PR00178">
    <property type="entry name" value="FATTYACIDBP"/>
</dbReference>
<dbReference type="Gene3D" id="2.40.128.20">
    <property type="match status" value="1"/>
</dbReference>
<proteinExistence type="inferred from homology"/>
<dbReference type="InterPro" id="IPR031259">
    <property type="entry name" value="ILBP"/>
</dbReference>
<dbReference type="SUPFAM" id="SSF50814">
    <property type="entry name" value="Lipocalins"/>
    <property type="match status" value="1"/>
</dbReference>
<reference evidence="5" key="1">
    <citation type="submission" date="2023-06" db="EMBL/GenBank/DDBJ databases">
        <title>Genomic analysis of the entomopathogenic nematode Steinernema hermaphroditum.</title>
        <authorList>
            <person name="Schwarz E.M."/>
            <person name="Heppert J.K."/>
            <person name="Baniya A."/>
            <person name="Schwartz H.T."/>
            <person name="Tan C.-H."/>
            <person name="Antoshechkin I."/>
            <person name="Sternberg P.W."/>
            <person name="Goodrich-Blair H."/>
            <person name="Dillman A.R."/>
        </authorList>
    </citation>
    <scope>NUCLEOTIDE SEQUENCE</scope>
    <source>
        <strain evidence="5">PS9179</strain>
        <tissue evidence="5">Whole animal</tissue>
    </source>
</reference>
<evidence type="ECO:0000259" key="4">
    <source>
        <dbReference type="PROSITE" id="PS00214"/>
    </source>
</evidence>
<dbReference type="CDD" id="cd00742">
    <property type="entry name" value="FABP"/>
    <property type="match status" value="1"/>
</dbReference>
<dbReference type="FunFam" id="2.40.128.20:FF:000001">
    <property type="entry name" value="Fatty acid-binding protein, adipocyte"/>
    <property type="match status" value="1"/>
</dbReference>
<evidence type="ECO:0000256" key="2">
    <source>
        <dbReference type="ARBA" id="ARBA00023121"/>
    </source>
</evidence>
<feature type="domain" description="Cytosolic fatty-acid binding proteins" evidence="4">
    <location>
        <begin position="15"/>
        <end position="32"/>
    </location>
</feature>
<dbReference type="GO" id="GO:0005504">
    <property type="term" value="F:fatty acid binding"/>
    <property type="evidence" value="ECO:0007669"/>
    <property type="project" value="UniProtKB-ARBA"/>
</dbReference>
<evidence type="ECO:0000256" key="1">
    <source>
        <dbReference type="ARBA" id="ARBA00008390"/>
    </source>
</evidence>
<evidence type="ECO:0000313" key="6">
    <source>
        <dbReference type="Proteomes" id="UP001175271"/>
    </source>
</evidence>
<comment type="similarity">
    <text evidence="1 3">Belongs to the calycin superfamily. Fatty-acid binding protein (FABP) family.</text>
</comment>
<evidence type="ECO:0000256" key="3">
    <source>
        <dbReference type="RuleBase" id="RU003696"/>
    </source>
</evidence>
<keyword evidence="6" id="KW-1185">Reference proteome</keyword>
<evidence type="ECO:0000313" key="5">
    <source>
        <dbReference type="EMBL" id="KAK0424615.1"/>
    </source>
</evidence>
<dbReference type="EMBL" id="JAUCMV010000001">
    <property type="protein sequence ID" value="KAK0424615.1"/>
    <property type="molecule type" value="Genomic_DNA"/>
</dbReference>
<dbReference type="InterPro" id="IPR012674">
    <property type="entry name" value="Calycin"/>
</dbReference>
<dbReference type="PANTHER" id="PTHR11955">
    <property type="entry name" value="FATTY ACID BINDING PROTEIN"/>
    <property type="match status" value="1"/>
</dbReference>